<dbReference type="RefSeq" id="WP_092981628.1">
    <property type="nucleotide sequence ID" value="NZ_FPAT01000017.1"/>
</dbReference>
<dbReference type="GO" id="GO:0003676">
    <property type="term" value="F:nucleic acid binding"/>
    <property type="evidence" value="ECO:0007669"/>
    <property type="project" value="InterPro"/>
</dbReference>
<dbReference type="InterPro" id="IPR012337">
    <property type="entry name" value="RNaseH-like_sf"/>
</dbReference>
<evidence type="ECO:0000256" key="1">
    <source>
        <dbReference type="ARBA" id="ARBA00022839"/>
    </source>
</evidence>
<name>A0A1I7CDA9_9ACTN</name>
<keyword evidence="1" id="KW-0540">Nuclease</keyword>
<dbReference type="InterPro" id="IPR036420">
    <property type="entry name" value="BRCT_dom_sf"/>
</dbReference>
<sequence length="516" mass="55591">MFAFAYTKLTRKQGVDPRGLTFAVLDFETTGLHPNKGSRVCEVGVVRMRGDGTVLDEYSTLVNPGVRINNEEHHGITNTEVKTAPTFEQIAGDLLAFLSDAVVVSHNLPYEEKFLSAEFGRLGMDIRKVPGLCSLVLARSQLDRYGYRLENVVNLVTGEWPSAWHSALGDARSLAATLARLINEAPQQLSWAGKSPVTLPEHPRTGSIAPRAAGLRKGTEGWLATLTARLPYMTNPPAPRAEQLADYRSMLGHALSDGRVVGEEATQLAVFAARAGLTQSTARQVHEDFLTEARAQAEADGKVTAAELKELTRAGKELAASHLISDLEEAAAADKARRNGPLKGWRILPVGESERISAVMDMAASQGAAVAVNPTKTVRMVIADEVSGDDSRLAKAREQDIEVLSPDEGERKLRDVIEQSAGSLFSDSDGQQAAERLNAEQAAETQQGPPEWHQFWRRRELDGGQYYSMFLQPYERRGGTSDSEKAAAGGGGCASAAVLAGAVTLAVAEAIRQIVA</sequence>
<dbReference type="FunFam" id="3.30.420.10:FF:000045">
    <property type="entry name" value="3'-5' exonuclease DinG"/>
    <property type="match status" value="1"/>
</dbReference>
<dbReference type="Proteomes" id="UP000199165">
    <property type="component" value="Unassembled WGS sequence"/>
</dbReference>
<protein>
    <submittedName>
        <fullName evidence="4">DNA polymerase-3 subunit epsilon</fullName>
    </submittedName>
</protein>
<dbReference type="Gene3D" id="3.30.420.10">
    <property type="entry name" value="Ribonuclease H-like superfamily/Ribonuclease H"/>
    <property type="match status" value="1"/>
</dbReference>
<feature type="domain" description="Exonuclease" evidence="3">
    <location>
        <begin position="21"/>
        <end position="187"/>
    </location>
</feature>
<dbReference type="GO" id="GO:0045004">
    <property type="term" value="P:DNA replication proofreading"/>
    <property type="evidence" value="ECO:0007669"/>
    <property type="project" value="TreeGrafter"/>
</dbReference>
<keyword evidence="5" id="KW-1185">Reference proteome</keyword>
<dbReference type="GO" id="GO:0008408">
    <property type="term" value="F:3'-5' exonuclease activity"/>
    <property type="evidence" value="ECO:0007669"/>
    <property type="project" value="TreeGrafter"/>
</dbReference>
<evidence type="ECO:0000259" key="3">
    <source>
        <dbReference type="SMART" id="SM00479"/>
    </source>
</evidence>
<dbReference type="SUPFAM" id="SSF53098">
    <property type="entry name" value="Ribonuclease H-like"/>
    <property type="match status" value="1"/>
</dbReference>
<dbReference type="EMBL" id="FPAT01000017">
    <property type="protein sequence ID" value="SFT97427.1"/>
    <property type="molecule type" value="Genomic_DNA"/>
</dbReference>
<keyword evidence="1" id="KW-0378">Hydrolase</keyword>
<organism evidence="4 5">
    <name type="scientific">Actinopolyspora righensis</name>
    <dbReference type="NCBI Taxonomy" id="995060"/>
    <lineage>
        <taxon>Bacteria</taxon>
        <taxon>Bacillati</taxon>
        <taxon>Actinomycetota</taxon>
        <taxon>Actinomycetes</taxon>
        <taxon>Actinopolysporales</taxon>
        <taxon>Actinopolysporaceae</taxon>
        <taxon>Actinopolyspora</taxon>
        <taxon>Actinopolyspora alba group</taxon>
    </lineage>
</organism>
<dbReference type="InterPro" id="IPR036397">
    <property type="entry name" value="RNaseH_sf"/>
</dbReference>
<dbReference type="Pfam" id="PF00929">
    <property type="entry name" value="RNase_T"/>
    <property type="match status" value="1"/>
</dbReference>
<keyword evidence="1" id="KW-0269">Exonuclease</keyword>
<accession>A0A1I7CDA9</accession>
<dbReference type="GO" id="GO:0005829">
    <property type="term" value="C:cytosol"/>
    <property type="evidence" value="ECO:0007669"/>
    <property type="project" value="TreeGrafter"/>
</dbReference>
<gene>
    <name evidence="4" type="ORF">SAMN04487904_11737</name>
</gene>
<dbReference type="InterPro" id="IPR013520">
    <property type="entry name" value="Ribonucl_H"/>
</dbReference>
<dbReference type="PANTHER" id="PTHR30231">
    <property type="entry name" value="DNA POLYMERASE III SUBUNIT EPSILON"/>
    <property type="match status" value="1"/>
</dbReference>
<proteinExistence type="predicted"/>
<dbReference type="STRING" id="995060.SAMN04487904_11737"/>
<dbReference type="SMART" id="SM00479">
    <property type="entry name" value="EXOIII"/>
    <property type="match status" value="1"/>
</dbReference>
<evidence type="ECO:0000313" key="5">
    <source>
        <dbReference type="Proteomes" id="UP000199165"/>
    </source>
</evidence>
<dbReference type="Gene3D" id="3.40.50.10190">
    <property type="entry name" value="BRCT domain"/>
    <property type="match status" value="1"/>
</dbReference>
<evidence type="ECO:0000256" key="2">
    <source>
        <dbReference type="SAM" id="MobiDB-lite"/>
    </source>
</evidence>
<reference evidence="5" key="1">
    <citation type="submission" date="2016-10" db="EMBL/GenBank/DDBJ databases">
        <authorList>
            <person name="Varghese N."/>
            <person name="Submissions S."/>
        </authorList>
    </citation>
    <scope>NUCLEOTIDE SEQUENCE [LARGE SCALE GENOMIC DNA]</scope>
    <source>
        <strain evidence="5">DSM 45501</strain>
    </source>
</reference>
<dbReference type="CDD" id="cd06127">
    <property type="entry name" value="DEDDh"/>
    <property type="match status" value="1"/>
</dbReference>
<evidence type="ECO:0000313" key="4">
    <source>
        <dbReference type="EMBL" id="SFT97427.1"/>
    </source>
</evidence>
<dbReference type="AlphaFoldDB" id="A0A1I7CDA9"/>
<feature type="region of interest" description="Disordered" evidence="2">
    <location>
        <begin position="424"/>
        <end position="451"/>
    </location>
</feature>
<dbReference type="PANTHER" id="PTHR30231:SF41">
    <property type="entry name" value="DNA POLYMERASE III SUBUNIT EPSILON"/>
    <property type="match status" value="1"/>
</dbReference>